<gene>
    <name evidence="8" type="ORF">QN215_02465</name>
</gene>
<dbReference type="InterPro" id="IPR007829">
    <property type="entry name" value="TM2"/>
</dbReference>
<keyword evidence="4 6" id="KW-0472">Membrane</keyword>
<evidence type="ECO:0000256" key="6">
    <source>
        <dbReference type="SAM" id="Phobius"/>
    </source>
</evidence>
<dbReference type="EMBL" id="CP129674">
    <property type="protein sequence ID" value="XDS45010.1"/>
    <property type="molecule type" value="Genomic_DNA"/>
</dbReference>
<evidence type="ECO:0000256" key="5">
    <source>
        <dbReference type="SAM" id="MobiDB-lite"/>
    </source>
</evidence>
<feature type="compositionally biased region" description="Polar residues" evidence="5">
    <location>
        <begin position="52"/>
        <end position="61"/>
    </location>
</feature>
<dbReference type="AlphaFoldDB" id="A0AB39U7L1"/>
<evidence type="ECO:0000256" key="4">
    <source>
        <dbReference type="ARBA" id="ARBA00023136"/>
    </source>
</evidence>
<evidence type="ECO:0000256" key="3">
    <source>
        <dbReference type="ARBA" id="ARBA00022989"/>
    </source>
</evidence>
<proteinExistence type="predicted"/>
<dbReference type="GO" id="GO:0016020">
    <property type="term" value="C:membrane"/>
    <property type="evidence" value="ECO:0007669"/>
    <property type="project" value="UniProtKB-SubCell"/>
</dbReference>
<dbReference type="Pfam" id="PF05154">
    <property type="entry name" value="TM2"/>
    <property type="match status" value="1"/>
</dbReference>
<name>A0AB39U7L1_9BIFI</name>
<evidence type="ECO:0000256" key="2">
    <source>
        <dbReference type="ARBA" id="ARBA00022692"/>
    </source>
</evidence>
<evidence type="ECO:0000313" key="8">
    <source>
        <dbReference type="EMBL" id="XDS45010.1"/>
    </source>
</evidence>
<comment type="subcellular location">
    <subcellularLocation>
        <location evidence="1">Membrane</location>
        <topology evidence="1">Multi-pass membrane protein</topology>
    </subcellularLocation>
</comment>
<feature type="region of interest" description="Disordered" evidence="5">
    <location>
        <begin position="1"/>
        <end position="72"/>
    </location>
</feature>
<reference evidence="8" key="1">
    <citation type="submission" date="2023-07" db="EMBL/GenBank/DDBJ databases">
        <title>Bifidobacterium aquikefiriaerophilum sp. nov. and Bifidobacterium eccum sp. nov., isolated from water kefir.</title>
        <authorList>
            <person name="Breselge S."/>
            <person name="Bellassi P."/>
            <person name="Barcenilla C."/>
            <person name="Alvarez-Ordonez A."/>
            <person name="Morelli L."/>
            <person name="Cotter P.D."/>
        </authorList>
    </citation>
    <scope>NUCLEOTIDE SEQUENCE</scope>
    <source>
        <strain evidence="8">WK041_4_12</strain>
    </source>
</reference>
<feature type="transmembrane region" description="Helical" evidence="6">
    <location>
        <begin position="147"/>
        <end position="171"/>
    </location>
</feature>
<evidence type="ECO:0000256" key="1">
    <source>
        <dbReference type="ARBA" id="ARBA00004141"/>
    </source>
</evidence>
<dbReference type="RefSeq" id="WP_369344559.1">
    <property type="nucleotide sequence ID" value="NZ_CP129674.1"/>
</dbReference>
<feature type="transmembrane region" description="Helical" evidence="6">
    <location>
        <begin position="122"/>
        <end position="141"/>
    </location>
</feature>
<protein>
    <submittedName>
        <fullName evidence="8">TM2 domain-containing protein</fullName>
    </submittedName>
</protein>
<dbReference type="KEGG" id="baqk:QN215_02465"/>
<sequence>MMTNQSAPHDEDDINQSSNNTQPQGQNGYGGQGSYSNPNAYAGQQGPYAPGSPNSQYQASNPAGAGPYYGQNNQHAPYAQNAQYAQQNPYVQAGQNPGYNAYGQPNWQANPYGARISTKSKIVAGLLAIFFGVFGVHNFYLGRTGRAVAQLLISVLTFGIGAVAVEIWTIVEGIFILASHPGSQWHQDGEGYELQD</sequence>
<accession>A0AB39U7L1</accession>
<organism evidence="8">
    <name type="scientific">Bifidobacterium aquikefiricola</name>
    <dbReference type="NCBI Taxonomy" id="3059038"/>
    <lineage>
        <taxon>Bacteria</taxon>
        <taxon>Bacillati</taxon>
        <taxon>Actinomycetota</taxon>
        <taxon>Actinomycetes</taxon>
        <taxon>Bifidobacteriales</taxon>
        <taxon>Bifidobacteriaceae</taxon>
        <taxon>Bifidobacterium</taxon>
    </lineage>
</organism>
<feature type="domain" description="TM2" evidence="7">
    <location>
        <begin position="118"/>
        <end position="162"/>
    </location>
</feature>
<keyword evidence="2 6" id="KW-0812">Transmembrane</keyword>
<keyword evidence="3 6" id="KW-1133">Transmembrane helix</keyword>
<evidence type="ECO:0000259" key="7">
    <source>
        <dbReference type="Pfam" id="PF05154"/>
    </source>
</evidence>